<dbReference type="SUPFAM" id="SSF103511">
    <property type="entry name" value="Chlorophyll a-b binding protein"/>
    <property type="match status" value="1"/>
</dbReference>
<dbReference type="AlphaFoldDB" id="A0A835WIC2"/>
<gene>
    <name evidence="4" type="ORF">HYH02_007132</name>
</gene>
<dbReference type="EMBL" id="JAEHOD010000019">
    <property type="protein sequence ID" value="KAG2448108.1"/>
    <property type="molecule type" value="Genomic_DNA"/>
</dbReference>
<dbReference type="OrthoDB" id="513190at2759"/>
<evidence type="ECO:0000256" key="3">
    <source>
        <dbReference type="ARBA" id="ARBA00022640"/>
    </source>
</evidence>
<accession>A0A835WIC2</accession>
<evidence type="ECO:0000313" key="4">
    <source>
        <dbReference type="EMBL" id="KAG2448108.1"/>
    </source>
</evidence>
<proteinExistence type="predicted"/>
<dbReference type="InterPro" id="IPR022796">
    <property type="entry name" value="Chloroa_b-bind"/>
</dbReference>
<keyword evidence="3" id="KW-0934">Plastid</keyword>
<sequence length="193" mass="20544">MAFALKSSLRAASGLRPLNTRRTKLVCKAEPEQTKTPEWVPAEAAPVIKFLEASDVKLEELPAYKTYLQPYVESDLFKSSTGWKELPETINGRAAMLGFVAAAGAEIFGSGSVLTQLSAAPQAVLVILGLIIASSAVPVVKGTQGDYLSALKDTYSVPEGVFTPANEKVHGRLAMLGLTSLILIEMIVGRALL</sequence>
<keyword evidence="5" id="KW-1185">Reference proteome</keyword>
<evidence type="ECO:0000256" key="2">
    <source>
        <dbReference type="ARBA" id="ARBA00022528"/>
    </source>
</evidence>
<organism evidence="4 5">
    <name type="scientific">Chlamydomonas schloesseri</name>
    <dbReference type="NCBI Taxonomy" id="2026947"/>
    <lineage>
        <taxon>Eukaryota</taxon>
        <taxon>Viridiplantae</taxon>
        <taxon>Chlorophyta</taxon>
        <taxon>core chlorophytes</taxon>
        <taxon>Chlorophyceae</taxon>
        <taxon>CS clade</taxon>
        <taxon>Chlamydomonadales</taxon>
        <taxon>Chlamydomonadaceae</taxon>
        <taxon>Chlamydomonas</taxon>
    </lineage>
</organism>
<dbReference type="GO" id="GO:0009507">
    <property type="term" value="C:chloroplast"/>
    <property type="evidence" value="ECO:0007669"/>
    <property type="project" value="UniProtKB-SubCell"/>
</dbReference>
<name>A0A835WIC2_9CHLO</name>
<reference evidence="4" key="1">
    <citation type="journal article" date="2020" name="bioRxiv">
        <title>Comparative genomics of Chlamydomonas.</title>
        <authorList>
            <person name="Craig R.J."/>
            <person name="Hasan A.R."/>
            <person name="Ness R.W."/>
            <person name="Keightley P.D."/>
        </authorList>
    </citation>
    <scope>NUCLEOTIDE SEQUENCE</scope>
    <source>
        <strain evidence="4">CCAP 11/173</strain>
    </source>
</reference>
<comment type="caution">
    <text evidence="4">The sequence shown here is derived from an EMBL/GenBank/DDBJ whole genome shotgun (WGS) entry which is preliminary data.</text>
</comment>
<evidence type="ECO:0000313" key="5">
    <source>
        <dbReference type="Proteomes" id="UP000613740"/>
    </source>
</evidence>
<evidence type="ECO:0000256" key="1">
    <source>
        <dbReference type="ARBA" id="ARBA00004229"/>
    </source>
</evidence>
<dbReference type="Pfam" id="PF00504">
    <property type="entry name" value="Chloroa_b-bind"/>
    <property type="match status" value="1"/>
</dbReference>
<keyword evidence="2" id="KW-0150">Chloroplast</keyword>
<comment type="subcellular location">
    <subcellularLocation>
        <location evidence="1">Plastid</location>
        <location evidence="1">Chloroplast</location>
    </subcellularLocation>
</comment>
<protein>
    <submittedName>
        <fullName evidence="4">Uncharacterized protein</fullName>
    </submittedName>
</protein>
<dbReference type="Proteomes" id="UP000613740">
    <property type="component" value="Unassembled WGS sequence"/>
</dbReference>